<evidence type="ECO:0000256" key="5">
    <source>
        <dbReference type="ARBA" id="ARBA00022777"/>
    </source>
</evidence>
<dbReference type="EMBL" id="CM007366">
    <property type="protein sequence ID" value="OIW11097.1"/>
    <property type="molecule type" value="Genomic_DNA"/>
</dbReference>
<dbReference type="AlphaFoldDB" id="A0A1J7I8G7"/>
<dbReference type="PANTHER" id="PTHR48016">
    <property type="entry name" value="MAP KINASE KINASE KINASE SSK2-RELATED-RELATED"/>
    <property type="match status" value="1"/>
</dbReference>
<proteinExistence type="inferred from homology"/>
<feature type="domain" description="Protein kinase" evidence="10">
    <location>
        <begin position="106"/>
        <end position="430"/>
    </location>
</feature>
<dbReference type="InterPro" id="IPR000719">
    <property type="entry name" value="Prot_kinase_dom"/>
</dbReference>
<evidence type="ECO:0000313" key="11">
    <source>
        <dbReference type="EMBL" id="OIW11097.1"/>
    </source>
</evidence>
<dbReference type="Gene3D" id="3.30.200.20">
    <property type="entry name" value="Phosphorylase Kinase, domain 1"/>
    <property type="match status" value="1"/>
</dbReference>
<dbReference type="GO" id="GO:0004709">
    <property type="term" value="F:MAP kinase kinase kinase activity"/>
    <property type="evidence" value="ECO:0007669"/>
    <property type="project" value="UniProtKB-EC"/>
</dbReference>
<keyword evidence="4 9" id="KW-0547">Nucleotide-binding</keyword>
<evidence type="ECO:0000259" key="10">
    <source>
        <dbReference type="PROSITE" id="PS50011"/>
    </source>
</evidence>
<dbReference type="Proteomes" id="UP000188354">
    <property type="component" value="Chromosome LG06"/>
</dbReference>
<dbReference type="PROSITE" id="PS00107">
    <property type="entry name" value="PROTEIN_KINASE_ATP"/>
    <property type="match status" value="1"/>
</dbReference>
<dbReference type="InterPro" id="IPR050538">
    <property type="entry name" value="MAP_kinase_kinase_kinase"/>
</dbReference>
<dbReference type="EC" id="2.7.11.25" evidence="2"/>
<dbReference type="PROSITE" id="PS50011">
    <property type="entry name" value="PROTEIN_KINASE_DOM"/>
    <property type="match status" value="1"/>
</dbReference>
<keyword evidence="12" id="KW-1185">Reference proteome</keyword>
<reference evidence="11 12" key="1">
    <citation type="journal article" date="2017" name="Plant Biotechnol. J.">
        <title>A comprehensive draft genome sequence for lupin (Lupinus angustifolius), an emerging health food: insights into plant-microbe interactions and legume evolution.</title>
        <authorList>
            <person name="Hane J.K."/>
            <person name="Ming Y."/>
            <person name="Kamphuis L.G."/>
            <person name="Nelson M.N."/>
            <person name="Garg G."/>
            <person name="Atkins C.A."/>
            <person name="Bayer P.E."/>
            <person name="Bravo A."/>
            <person name="Bringans S."/>
            <person name="Cannon S."/>
            <person name="Edwards D."/>
            <person name="Foley R."/>
            <person name="Gao L.L."/>
            <person name="Harrison M.J."/>
            <person name="Huang W."/>
            <person name="Hurgobin B."/>
            <person name="Li S."/>
            <person name="Liu C.W."/>
            <person name="McGrath A."/>
            <person name="Morahan G."/>
            <person name="Murray J."/>
            <person name="Weller J."/>
            <person name="Jian J."/>
            <person name="Singh K.B."/>
        </authorList>
    </citation>
    <scope>NUCLEOTIDE SEQUENCE [LARGE SCALE GENOMIC DNA]</scope>
    <source>
        <strain evidence="12">cv. Tanjil</strain>
        <tissue evidence="11">Whole plant</tissue>
    </source>
</reference>
<dbReference type="SUPFAM" id="SSF56112">
    <property type="entry name" value="Protein kinase-like (PK-like)"/>
    <property type="match status" value="1"/>
</dbReference>
<evidence type="ECO:0000256" key="1">
    <source>
        <dbReference type="ARBA" id="ARBA00006529"/>
    </source>
</evidence>
<dbReference type="GO" id="GO:0005737">
    <property type="term" value="C:cytoplasm"/>
    <property type="evidence" value="ECO:0007669"/>
    <property type="project" value="TreeGrafter"/>
</dbReference>
<keyword evidence="6 9" id="KW-0067">ATP-binding</keyword>
<evidence type="ECO:0000256" key="2">
    <source>
        <dbReference type="ARBA" id="ARBA00012406"/>
    </source>
</evidence>
<dbReference type="GO" id="GO:0005524">
    <property type="term" value="F:ATP binding"/>
    <property type="evidence" value="ECO:0007669"/>
    <property type="project" value="UniProtKB-UniRule"/>
</dbReference>
<keyword evidence="3" id="KW-0808">Transferase</keyword>
<organism evidence="11 12">
    <name type="scientific">Lupinus angustifolius</name>
    <name type="common">Narrow-leaved blue lupine</name>
    <dbReference type="NCBI Taxonomy" id="3871"/>
    <lineage>
        <taxon>Eukaryota</taxon>
        <taxon>Viridiplantae</taxon>
        <taxon>Streptophyta</taxon>
        <taxon>Embryophyta</taxon>
        <taxon>Tracheophyta</taxon>
        <taxon>Spermatophyta</taxon>
        <taxon>Magnoliopsida</taxon>
        <taxon>eudicotyledons</taxon>
        <taxon>Gunneridae</taxon>
        <taxon>Pentapetalae</taxon>
        <taxon>rosids</taxon>
        <taxon>fabids</taxon>
        <taxon>Fabales</taxon>
        <taxon>Fabaceae</taxon>
        <taxon>Papilionoideae</taxon>
        <taxon>50 kb inversion clade</taxon>
        <taxon>genistoids sensu lato</taxon>
        <taxon>core genistoids</taxon>
        <taxon>Genisteae</taxon>
        <taxon>Lupinus</taxon>
    </lineage>
</organism>
<comment type="similarity">
    <text evidence="1">Belongs to the protein kinase superfamily. STE Ser/Thr protein kinase family. MAP kinase kinase kinase subfamily.</text>
</comment>
<dbReference type="Pfam" id="PF00069">
    <property type="entry name" value="Pkinase"/>
    <property type="match status" value="1"/>
</dbReference>
<evidence type="ECO:0000256" key="9">
    <source>
        <dbReference type="PROSITE-ProRule" id="PRU10141"/>
    </source>
</evidence>
<feature type="binding site" evidence="9">
    <location>
        <position position="135"/>
    </location>
    <ligand>
        <name>ATP</name>
        <dbReference type="ChEBI" id="CHEBI:30616"/>
    </ligand>
</feature>
<name>A0A1J7I8G7_LUPAN</name>
<comment type="catalytic activity">
    <reaction evidence="8">
        <text>L-seryl-[protein] + ATP = O-phospho-L-seryl-[protein] + ADP + H(+)</text>
        <dbReference type="Rhea" id="RHEA:17989"/>
        <dbReference type="Rhea" id="RHEA-COMP:9863"/>
        <dbReference type="Rhea" id="RHEA-COMP:11604"/>
        <dbReference type="ChEBI" id="CHEBI:15378"/>
        <dbReference type="ChEBI" id="CHEBI:29999"/>
        <dbReference type="ChEBI" id="CHEBI:30616"/>
        <dbReference type="ChEBI" id="CHEBI:83421"/>
        <dbReference type="ChEBI" id="CHEBI:456216"/>
        <dbReference type="EC" id="2.7.11.25"/>
    </reaction>
</comment>
<dbReference type="PANTHER" id="PTHR48016:SF17">
    <property type="entry name" value="MITOGEN-ACTIVATED PROTEIN KINASE KINASE KINASE YODA"/>
    <property type="match status" value="1"/>
</dbReference>
<evidence type="ECO:0000256" key="7">
    <source>
        <dbReference type="ARBA" id="ARBA00047559"/>
    </source>
</evidence>
<dbReference type="STRING" id="3871.A0A1J7I8G7"/>
<dbReference type="Gramene" id="OIW11097">
    <property type="protein sequence ID" value="OIW11097"/>
    <property type="gene ID" value="TanjilG_22904"/>
</dbReference>
<evidence type="ECO:0000256" key="3">
    <source>
        <dbReference type="ARBA" id="ARBA00022679"/>
    </source>
</evidence>
<dbReference type="InterPro" id="IPR011009">
    <property type="entry name" value="Kinase-like_dom_sf"/>
</dbReference>
<dbReference type="Gene3D" id="1.10.510.10">
    <property type="entry name" value="Transferase(Phosphotransferase) domain 1"/>
    <property type="match status" value="1"/>
</dbReference>
<keyword evidence="5" id="KW-0418">Kinase</keyword>
<dbReference type="InterPro" id="IPR017441">
    <property type="entry name" value="Protein_kinase_ATP_BS"/>
</dbReference>
<evidence type="ECO:0000256" key="8">
    <source>
        <dbReference type="ARBA" id="ARBA00048329"/>
    </source>
</evidence>
<comment type="catalytic activity">
    <reaction evidence="7">
        <text>L-threonyl-[protein] + ATP = O-phospho-L-threonyl-[protein] + ADP + H(+)</text>
        <dbReference type="Rhea" id="RHEA:46608"/>
        <dbReference type="Rhea" id="RHEA-COMP:11060"/>
        <dbReference type="Rhea" id="RHEA-COMP:11605"/>
        <dbReference type="ChEBI" id="CHEBI:15378"/>
        <dbReference type="ChEBI" id="CHEBI:30013"/>
        <dbReference type="ChEBI" id="CHEBI:30616"/>
        <dbReference type="ChEBI" id="CHEBI:61977"/>
        <dbReference type="ChEBI" id="CHEBI:456216"/>
        <dbReference type="EC" id="2.7.11.25"/>
    </reaction>
</comment>
<accession>A0A1J7I8G7</accession>
<gene>
    <name evidence="11" type="ORF">TanjilG_22904</name>
</gene>
<protein>
    <recommendedName>
        <fullName evidence="2">mitogen-activated protein kinase kinase kinase</fullName>
        <ecNumber evidence="2">2.7.11.25</ecNumber>
    </recommendedName>
</protein>
<evidence type="ECO:0000313" key="12">
    <source>
        <dbReference type="Proteomes" id="UP000188354"/>
    </source>
</evidence>
<evidence type="ECO:0000256" key="6">
    <source>
        <dbReference type="ARBA" id="ARBA00022840"/>
    </source>
</evidence>
<evidence type="ECO:0000256" key="4">
    <source>
        <dbReference type="ARBA" id="ARBA00022741"/>
    </source>
</evidence>
<sequence>METKSPDSWHYSSLRSVHNIGHDLFGGDLKRDVFWTHNRCNLESSPISSSRKISPNLNSRIQSEAVTPLHPLATHNGLLFPTSYSTVQASSPHSPGSGILTRPSKWKKGRFLGQGTFGQVFVGFNSDSGLICAMKEVTLCPDDPKSVESAKQLRQEVALLSNLRHPNIVRFYGSEMIGRNPCQFSLKGSPHWMAPEVAAMFKLGNTEEIPLVPDYLSEEGKDFVNLCLQRDPQCRPSASQLLLHPFVKNFKLERSIQGIGPYKLDSYLHSKASDINLSRNSSGSSDMLSPWNISSLVSPTPMSIATIKSGFSSPLFGTSGSGAISFYQTKHNPTYSPRSASGFSSLSSRTSATTEAISFHQPNQQIFIPYTACDSSSSSSSSLCTCGDTGIKPLHQTKKPTLLHEALGVIQTPQNVSLKMSFSPICHPIIASRSSSLSLCTGGSGVIPYNQSNKQQTYSQEPLGIILRLQNIAPTLQNSYALRDTSFENDVLENNNRKNTISKVEETQLDLMIMMKLN</sequence>